<reference evidence="2" key="1">
    <citation type="journal article" date="2018" name="Nat. Genet.">
        <title>Extensive intraspecific gene order and gene structural variations between Mo17 and other maize genomes.</title>
        <authorList>
            <person name="Sun S."/>
            <person name="Zhou Y."/>
            <person name="Chen J."/>
            <person name="Shi J."/>
            <person name="Zhao H."/>
            <person name="Zhao H."/>
            <person name="Song W."/>
            <person name="Zhang M."/>
            <person name="Cui Y."/>
            <person name="Dong X."/>
            <person name="Liu H."/>
            <person name="Ma X."/>
            <person name="Jiao Y."/>
            <person name="Wang B."/>
            <person name="Wei X."/>
            <person name="Stein J.C."/>
            <person name="Glaubitz J.C."/>
            <person name="Lu F."/>
            <person name="Yu G."/>
            <person name="Liang C."/>
            <person name="Fengler K."/>
            <person name="Li B."/>
            <person name="Rafalski A."/>
            <person name="Schnable P.S."/>
            <person name="Ware D.H."/>
            <person name="Buckler E.S."/>
            <person name="Lai J."/>
        </authorList>
    </citation>
    <scope>NUCLEOTIDE SEQUENCE [LARGE SCALE GENOMIC DNA]</scope>
    <source>
        <tissue evidence="2">Seedling</tissue>
    </source>
</reference>
<dbReference type="ExpressionAtlas" id="A0A3L6ETD7">
    <property type="expression patterns" value="baseline and differential"/>
</dbReference>
<feature type="compositionally biased region" description="Low complexity" evidence="1">
    <location>
        <begin position="385"/>
        <end position="399"/>
    </location>
</feature>
<name>A0A3L6ETD7_MAIZE</name>
<dbReference type="PANTHER" id="PTHR36888">
    <property type="entry name" value="TETRATRICOPEPTIDE-LIKE HELICAL DOMAIN-CONTAINING PROTEIN-RELATED"/>
    <property type="match status" value="1"/>
</dbReference>
<dbReference type="InterPro" id="IPR011990">
    <property type="entry name" value="TPR-like_helical_dom_sf"/>
</dbReference>
<feature type="compositionally biased region" description="Basic and acidic residues" evidence="1">
    <location>
        <begin position="259"/>
        <end position="268"/>
    </location>
</feature>
<organism evidence="2">
    <name type="scientific">Zea mays</name>
    <name type="common">Maize</name>
    <dbReference type="NCBI Taxonomy" id="4577"/>
    <lineage>
        <taxon>Eukaryota</taxon>
        <taxon>Viridiplantae</taxon>
        <taxon>Streptophyta</taxon>
        <taxon>Embryophyta</taxon>
        <taxon>Tracheophyta</taxon>
        <taxon>Spermatophyta</taxon>
        <taxon>Magnoliopsida</taxon>
        <taxon>Liliopsida</taxon>
        <taxon>Poales</taxon>
        <taxon>Poaceae</taxon>
        <taxon>PACMAD clade</taxon>
        <taxon>Panicoideae</taxon>
        <taxon>Andropogonodae</taxon>
        <taxon>Andropogoneae</taxon>
        <taxon>Tripsacinae</taxon>
        <taxon>Zea</taxon>
    </lineage>
</organism>
<comment type="caution">
    <text evidence="2">The sequence shown here is derived from an EMBL/GenBank/DDBJ whole genome shotgun (WGS) entry which is preliminary data.</text>
</comment>
<feature type="region of interest" description="Disordered" evidence="1">
    <location>
        <begin position="506"/>
        <end position="526"/>
    </location>
</feature>
<protein>
    <submittedName>
        <fullName evidence="2">Clathrin light chain 2</fullName>
    </submittedName>
</protein>
<dbReference type="Gene3D" id="1.25.40.10">
    <property type="entry name" value="Tetratricopeptide repeat domain"/>
    <property type="match status" value="1"/>
</dbReference>
<feature type="region of interest" description="Disordered" evidence="1">
    <location>
        <begin position="1"/>
        <end position="74"/>
    </location>
</feature>
<dbReference type="AlphaFoldDB" id="A0A3L6ETD7"/>
<accession>A0A3L6ETD7</accession>
<feature type="region of interest" description="Disordered" evidence="1">
    <location>
        <begin position="217"/>
        <end position="268"/>
    </location>
</feature>
<sequence>MATAFDSPTSSPAAAPFHDDPFLHFDGSAPAAADGFPASPDAYAPSPFGMPHSNGDLHDDPFAAPADSNGGPILPPPTEMGREEGFLLREWRRQNAIHLEEKEKKEKELRSQIIVDAEEFKKAFVEKRKLNAETSKGQNRDREKLFLANQEKFHAGADKQYWKAISELIPHEIANIEKRGARKDKEKKPGIVVIQGPKPGKPTDMARMRQILLKLKHTPPPHMKPPPPPAAATGKDGTPAAAGKDGAKPATVANGSVPEMEKAAAEAPRRGGRILVHAQAQSPGRLSALLADLDAHARALREQLVSDAHPGLLVQAVDRLRDAVADAATVAAEQGDTGRTMSDALGPLGEVADYLGAWARHAVRDLSLSPPRKKPAKGNNSSDVQAAANPNNRAAQQQQEIGSNKPVDSTLQQEPFAFDPSAVDDANGRPLGMLQFDEDDNGSKDAGTGAQATLERLVSKHRHRRDPDGPPFEGRFSDESSSLLERTLEIRDRSYRVKIGVMSEAHPPVYGDDESAASAADSDGEEFSRNVKEAAEILRKARASMADEETADALLYRSARLLSTAVALRPTSLVAVGQLGNTYLLHGELKLKVSRELRTLLASSGAFLNGRERAPRSRKVDRRMECESLLVEAGRSYRMALSIDSGDAKALYNWGLALIFRAQLLADIGPEAAADADRVYLAAIDKFDAMLSRSNTYAPEALYRWGTALQQRSHLRPRSNGEKIRLLEQAKSLFEDVLYVEADNKMVREALSSCISELNYHGRWL</sequence>
<feature type="region of interest" description="Disordered" evidence="1">
    <location>
        <begin position="419"/>
        <end position="480"/>
    </location>
</feature>
<dbReference type="SUPFAM" id="SSF48452">
    <property type="entry name" value="TPR-like"/>
    <property type="match status" value="1"/>
</dbReference>
<feature type="compositionally biased region" description="Polar residues" evidence="1">
    <location>
        <begin position="1"/>
        <end position="12"/>
    </location>
</feature>
<feature type="compositionally biased region" description="Pro residues" evidence="1">
    <location>
        <begin position="220"/>
        <end position="230"/>
    </location>
</feature>
<evidence type="ECO:0000313" key="2">
    <source>
        <dbReference type="EMBL" id="PWZ23833.1"/>
    </source>
</evidence>
<dbReference type="EMBL" id="NCVQ01000006">
    <property type="protein sequence ID" value="PWZ23833.1"/>
    <property type="molecule type" value="Genomic_DNA"/>
</dbReference>
<dbReference type="PANTHER" id="PTHR36888:SF2">
    <property type="entry name" value="TETRATRICOPEPTIDE REPEAT (TPR)-LIKE SUPERFAMILY PROTEIN"/>
    <property type="match status" value="1"/>
</dbReference>
<evidence type="ECO:0000256" key="1">
    <source>
        <dbReference type="SAM" id="MobiDB-lite"/>
    </source>
</evidence>
<proteinExistence type="predicted"/>
<feature type="region of interest" description="Disordered" evidence="1">
    <location>
        <begin position="366"/>
        <end position="407"/>
    </location>
</feature>
<feature type="compositionally biased region" description="Low complexity" evidence="1">
    <location>
        <begin position="231"/>
        <end position="251"/>
    </location>
</feature>
<gene>
    <name evidence="2" type="primary">Os06g0731800</name>
    <name evidence="2" type="ORF">Zm00014a_033551</name>
</gene>
<dbReference type="Proteomes" id="UP000251960">
    <property type="component" value="Chromosome 5"/>
</dbReference>